<sequence>KTKILKNSGDRSSRSVIKQNWYTPYLGKIRLLLDISYDKVKANPSLILAHNRLKKFYRMQIDLAKKAANDKFILESNNQCRAAWKVINSVTGRVADKSVNASIPITANQFNNFFVNISNSLSNLPSQNVTSSLDILSSSSIKTPVLPFKWQEINNIDIHNTVKEFSNYKAEDFFGMSNF</sequence>
<name>A0A1B6IBI1_9HEMI</name>
<accession>A0A1B6IBI1</accession>
<protein>
    <submittedName>
        <fullName evidence="1">Uncharacterized protein</fullName>
    </submittedName>
</protein>
<feature type="non-terminal residue" evidence="1">
    <location>
        <position position="1"/>
    </location>
</feature>
<reference evidence="1" key="1">
    <citation type="submission" date="2015-11" db="EMBL/GenBank/DDBJ databases">
        <title>De novo transcriptome assembly of four potential Pierce s Disease insect vectors from Arizona vineyards.</title>
        <authorList>
            <person name="Tassone E.E."/>
        </authorList>
    </citation>
    <scope>NUCLEOTIDE SEQUENCE</scope>
</reference>
<evidence type="ECO:0000313" key="1">
    <source>
        <dbReference type="EMBL" id="JAS84268.1"/>
    </source>
</evidence>
<feature type="non-terminal residue" evidence="1">
    <location>
        <position position="179"/>
    </location>
</feature>
<gene>
    <name evidence="1" type="ORF">g.55908</name>
</gene>
<proteinExistence type="predicted"/>
<dbReference type="AlphaFoldDB" id="A0A1B6IBI1"/>
<dbReference type="EMBL" id="GECU01023438">
    <property type="protein sequence ID" value="JAS84268.1"/>
    <property type="molecule type" value="Transcribed_RNA"/>
</dbReference>
<organism evidence="1">
    <name type="scientific">Homalodisca liturata</name>
    <dbReference type="NCBI Taxonomy" id="320908"/>
    <lineage>
        <taxon>Eukaryota</taxon>
        <taxon>Metazoa</taxon>
        <taxon>Ecdysozoa</taxon>
        <taxon>Arthropoda</taxon>
        <taxon>Hexapoda</taxon>
        <taxon>Insecta</taxon>
        <taxon>Pterygota</taxon>
        <taxon>Neoptera</taxon>
        <taxon>Paraneoptera</taxon>
        <taxon>Hemiptera</taxon>
        <taxon>Auchenorrhyncha</taxon>
        <taxon>Membracoidea</taxon>
        <taxon>Cicadellidae</taxon>
        <taxon>Cicadellinae</taxon>
        <taxon>Proconiini</taxon>
        <taxon>Homalodisca</taxon>
    </lineage>
</organism>